<dbReference type="EMBL" id="JGDM01000187">
    <property type="protein sequence ID" value="EXZ41744.1"/>
    <property type="molecule type" value="Genomic_DNA"/>
</dbReference>
<evidence type="ECO:0000313" key="1">
    <source>
        <dbReference type="EMBL" id="EXZ41744.1"/>
    </source>
</evidence>
<protein>
    <submittedName>
        <fullName evidence="1">Uncharacterized protein</fullName>
    </submittedName>
</protein>
<name>A0A016A3R4_BACFG</name>
<dbReference type="PATRIC" id="fig|1339280.3.peg.4880"/>
<dbReference type="AlphaFoldDB" id="A0A016A3R4"/>
<accession>A0A016A3R4</accession>
<proteinExistence type="predicted"/>
<dbReference type="Proteomes" id="UP000022272">
    <property type="component" value="Unassembled WGS sequence"/>
</dbReference>
<comment type="caution">
    <text evidence="1">The sequence shown here is derived from an EMBL/GenBank/DDBJ whole genome shotgun (WGS) entry which is preliminary data.</text>
</comment>
<dbReference type="RefSeq" id="WP_032571906.1">
    <property type="nucleotide sequence ID" value="NZ_JGDM01000187.1"/>
</dbReference>
<organism evidence="1 2">
    <name type="scientific">Bacteroides fragilis str. 2-F-2 #4</name>
    <dbReference type="NCBI Taxonomy" id="1339280"/>
    <lineage>
        <taxon>Bacteria</taxon>
        <taxon>Pseudomonadati</taxon>
        <taxon>Bacteroidota</taxon>
        <taxon>Bacteroidia</taxon>
        <taxon>Bacteroidales</taxon>
        <taxon>Bacteroidaceae</taxon>
        <taxon>Bacteroides</taxon>
    </lineage>
</organism>
<gene>
    <name evidence="1" type="ORF">M076_5143</name>
</gene>
<reference evidence="1 2" key="1">
    <citation type="submission" date="2014-02" db="EMBL/GenBank/DDBJ databases">
        <authorList>
            <person name="Sears C."/>
            <person name="Carroll K."/>
            <person name="Sack B.R."/>
            <person name="Qadri F."/>
            <person name="Myers L.L."/>
            <person name="Chung G.-T."/>
            <person name="Escheverria P."/>
            <person name="Fraser C.M."/>
            <person name="Sadzewicz L."/>
            <person name="Shefchek K.A."/>
            <person name="Tallon L."/>
            <person name="Das S.P."/>
            <person name="Daugherty S."/>
            <person name="Mongodin E.F."/>
        </authorList>
    </citation>
    <scope>NUCLEOTIDE SEQUENCE [LARGE SCALE GENOMIC DNA]</scope>
    <source>
        <strain evidence="1 2">2-F-2 #4</strain>
    </source>
</reference>
<evidence type="ECO:0000313" key="2">
    <source>
        <dbReference type="Proteomes" id="UP000022272"/>
    </source>
</evidence>
<sequence>MIFKISTQFIESVREEQLSDICCEMICKRQYISCDSTVWESIKKAIKRHGSTSQKDLLSQYKGFDIPQEIQKYFTTIDVDLLPYSALEKMLTQPSRLLIENSCNEWGVYKNIMGTYKHDRKYKNLFTALEQAKKENRISSLHGGGYTTFVGLIRENEKGDYANVFKYKVCIIFDRDTDDASSYDVRKNGLFNFLCGKSSTEITDNDIYSLNQNGYIWHMWYKRTVENYFPNKCFQRLGMNTTVIPTNQSERDFYNFGNAPGYNKNQLSLLPQGMERMDYETGLKKFVVNGESMTELQLLLLKFIKII</sequence>